<dbReference type="GO" id="GO:0016887">
    <property type="term" value="F:ATP hydrolysis activity"/>
    <property type="evidence" value="ECO:0007669"/>
    <property type="project" value="InterPro"/>
</dbReference>
<sequence>MPPELQNQIAAGEVVERPASVLKELMENSLDAGATAIDVSIDQGGQGLIEILDNGWGMAPDEMELALTRHATSKVTDIRELATIDSFGFRGEALPSIASVSRLTLTSITQDRDEGFEIKLDAGHIASKGPAALRSGTRITVQDLFVSVPARLKFLKTPATEARRCQDACFRLALARLDVRLTFTSGGRKIYTFQAGESLSKRLSQAWPPAVTDVLHPFDYQRDEYRVHGVTGDPQAAQGRGDRILLYVNGRPVQDKMLLRAVRDAYSGRLLSREYPQAVVFVEIPAHEVDANVHPAKNEVRFRNEKSVFSTVRRAILSALDHTNSSGPGMGSTFASETIRHDNHRARNPLGASGSAASQSYSNSHITSLSNKFNHATERKLTLDIAPHRSSADGNHWLEADMVASAPAGATSITAAAPPVASGPETYLGQLADTYLILRGEDGMLSLIDQHAAHERVLFHSFEHAGQGGDSQPLVTPLQLPLHPSEASRLQELWTDLKQLGFDMRTPTPETLSIHAIPALLTASRAKDYLRAAISGQAKNIRDLWAMMSCKAAIKAGQSLARDEALSLLSTWRTTPDKDYCPHGRPIRISWSLSELERLFKRKA</sequence>
<dbReference type="NCBIfam" id="TIGR00585">
    <property type="entry name" value="mutl"/>
    <property type="match status" value="1"/>
</dbReference>
<dbReference type="InterPro" id="IPR038973">
    <property type="entry name" value="MutL/Mlh/Pms-like"/>
</dbReference>
<organism evidence="8 9">
    <name type="scientific">Desulfovibrio ferrophilus</name>
    <dbReference type="NCBI Taxonomy" id="241368"/>
    <lineage>
        <taxon>Bacteria</taxon>
        <taxon>Pseudomonadati</taxon>
        <taxon>Thermodesulfobacteriota</taxon>
        <taxon>Desulfovibrionia</taxon>
        <taxon>Desulfovibrionales</taxon>
        <taxon>Desulfovibrionaceae</taxon>
        <taxon>Desulfovibrio</taxon>
    </lineage>
</organism>
<feature type="domain" description="MutL C-terminal dimerisation" evidence="6">
    <location>
        <begin position="427"/>
        <end position="560"/>
    </location>
</feature>
<dbReference type="InterPro" id="IPR014762">
    <property type="entry name" value="DNA_mismatch_repair_CS"/>
</dbReference>
<dbReference type="HAMAP" id="MF_00149">
    <property type="entry name" value="DNA_mis_repair"/>
    <property type="match status" value="1"/>
</dbReference>
<dbReference type="SUPFAM" id="SSF55874">
    <property type="entry name" value="ATPase domain of HSP90 chaperone/DNA topoisomerase II/histidine kinase"/>
    <property type="match status" value="1"/>
</dbReference>
<dbReference type="GO" id="GO:0140664">
    <property type="term" value="F:ATP-dependent DNA damage sensor activity"/>
    <property type="evidence" value="ECO:0007669"/>
    <property type="project" value="InterPro"/>
</dbReference>
<dbReference type="KEGG" id="dfl:DFE_1230"/>
<proteinExistence type="inferred from homology"/>
<accession>A0A2Z6AXT2</accession>
<evidence type="ECO:0000256" key="1">
    <source>
        <dbReference type="ARBA" id="ARBA00006082"/>
    </source>
</evidence>
<evidence type="ECO:0000256" key="5">
    <source>
        <dbReference type="HAMAP-Rule" id="MF_00149"/>
    </source>
</evidence>
<dbReference type="GO" id="GO:0030983">
    <property type="term" value="F:mismatched DNA binding"/>
    <property type="evidence" value="ECO:0007669"/>
    <property type="project" value="InterPro"/>
</dbReference>
<dbReference type="SUPFAM" id="SSF54211">
    <property type="entry name" value="Ribosomal protein S5 domain 2-like"/>
    <property type="match status" value="1"/>
</dbReference>
<dbReference type="GO" id="GO:0006298">
    <property type="term" value="P:mismatch repair"/>
    <property type="evidence" value="ECO:0007669"/>
    <property type="project" value="UniProtKB-UniRule"/>
</dbReference>
<feature type="domain" description="DNA mismatch repair protein S5" evidence="7">
    <location>
        <begin position="203"/>
        <end position="321"/>
    </location>
</feature>
<dbReference type="Pfam" id="PF13589">
    <property type="entry name" value="HATPase_c_3"/>
    <property type="match status" value="1"/>
</dbReference>
<dbReference type="InterPro" id="IPR014790">
    <property type="entry name" value="MutL_C"/>
</dbReference>
<evidence type="ECO:0000256" key="4">
    <source>
        <dbReference type="ARBA" id="ARBA00023204"/>
    </source>
</evidence>
<dbReference type="GO" id="GO:0005524">
    <property type="term" value="F:ATP binding"/>
    <property type="evidence" value="ECO:0007669"/>
    <property type="project" value="InterPro"/>
</dbReference>
<dbReference type="Gene3D" id="3.30.1540.20">
    <property type="entry name" value="MutL, C-terminal domain, dimerisation subdomain"/>
    <property type="match status" value="1"/>
</dbReference>
<dbReference type="CDD" id="cd16926">
    <property type="entry name" value="HATPase_MutL-MLH-PMS-like"/>
    <property type="match status" value="1"/>
</dbReference>
<dbReference type="InterPro" id="IPR014721">
    <property type="entry name" value="Ribsml_uS5_D2-typ_fold_subgr"/>
</dbReference>
<dbReference type="PANTHER" id="PTHR10073:SF12">
    <property type="entry name" value="DNA MISMATCH REPAIR PROTEIN MLH1"/>
    <property type="match status" value="1"/>
</dbReference>
<name>A0A2Z6AXT2_9BACT</name>
<dbReference type="EMBL" id="AP017378">
    <property type="protein sequence ID" value="BBD07956.1"/>
    <property type="molecule type" value="Genomic_DNA"/>
</dbReference>
<gene>
    <name evidence="5 8" type="primary">mutL</name>
    <name evidence="8" type="ORF">DFE_1230</name>
</gene>
<protein>
    <recommendedName>
        <fullName evidence="2 5">DNA mismatch repair protein MutL</fullName>
    </recommendedName>
</protein>
<reference evidence="8 9" key="1">
    <citation type="journal article" date="2018" name="Sci. Adv.">
        <title>Multi-heme cytochromes provide a pathway for survival in energy-limited environments.</title>
        <authorList>
            <person name="Deng X."/>
            <person name="Dohmae N."/>
            <person name="Nealson K.H."/>
            <person name="Hashimoto K."/>
            <person name="Okamoto A."/>
        </authorList>
    </citation>
    <scope>NUCLEOTIDE SEQUENCE [LARGE SCALE GENOMIC DNA]</scope>
    <source>
        <strain evidence="8 9">IS5</strain>
    </source>
</reference>
<dbReference type="SMART" id="SM00853">
    <property type="entry name" value="MutL_C"/>
    <property type="match status" value="1"/>
</dbReference>
<comment type="function">
    <text evidence="5">This protein is involved in the repair of mismatches in DNA. It is required for dam-dependent methyl-directed DNA mismatch repair. May act as a 'molecular matchmaker', a protein that promotes the formation of a stable complex between two or more DNA-binding proteins in an ATP-dependent manner without itself being part of a final effector complex.</text>
</comment>
<evidence type="ECO:0000256" key="2">
    <source>
        <dbReference type="ARBA" id="ARBA00021975"/>
    </source>
</evidence>
<dbReference type="InterPro" id="IPR020568">
    <property type="entry name" value="Ribosomal_Su5_D2-typ_SF"/>
</dbReference>
<evidence type="ECO:0000256" key="3">
    <source>
        <dbReference type="ARBA" id="ARBA00022763"/>
    </source>
</evidence>
<dbReference type="Gene3D" id="3.30.1370.100">
    <property type="entry name" value="MutL, C-terminal domain, regulatory subdomain"/>
    <property type="match status" value="1"/>
</dbReference>
<dbReference type="InterPro" id="IPR042120">
    <property type="entry name" value="MutL_C_dimsub"/>
</dbReference>
<dbReference type="GO" id="GO:0032300">
    <property type="term" value="C:mismatch repair complex"/>
    <property type="evidence" value="ECO:0007669"/>
    <property type="project" value="InterPro"/>
</dbReference>
<dbReference type="InterPro" id="IPR013507">
    <property type="entry name" value="DNA_mismatch_S5_2-like"/>
</dbReference>
<dbReference type="PANTHER" id="PTHR10073">
    <property type="entry name" value="DNA MISMATCH REPAIR PROTEIN MLH, PMS, MUTL"/>
    <property type="match status" value="1"/>
</dbReference>
<dbReference type="Pfam" id="PF08676">
    <property type="entry name" value="MutL_C"/>
    <property type="match status" value="1"/>
</dbReference>
<dbReference type="InterPro" id="IPR002099">
    <property type="entry name" value="MutL/Mlh/PMS"/>
</dbReference>
<dbReference type="PROSITE" id="PS00058">
    <property type="entry name" value="DNA_MISMATCH_REPAIR_1"/>
    <property type="match status" value="1"/>
</dbReference>
<keyword evidence="9" id="KW-1185">Reference proteome</keyword>
<dbReference type="Pfam" id="PF01119">
    <property type="entry name" value="DNA_mis_repair"/>
    <property type="match status" value="1"/>
</dbReference>
<evidence type="ECO:0000313" key="8">
    <source>
        <dbReference type="EMBL" id="BBD07956.1"/>
    </source>
</evidence>
<evidence type="ECO:0000259" key="6">
    <source>
        <dbReference type="SMART" id="SM00853"/>
    </source>
</evidence>
<dbReference type="Gene3D" id="3.30.230.10">
    <property type="match status" value="1"/>
</dbReference>
<evidence type="ECO:0000259" key="7">
    <source>
        <dbReference type="SMART" id="SM01340"/>
    </source>
</evidence>
<dbReference type="InterPro" id="IPR042121">
    <property type="entry name" value="MutL_C_regsub"/>
</dbReference>
<keyword evidence="3 5" id="KW-0227">DNA damage</keyword>
<dbReference type="Proteomes" id="UP000269883">
    <property type="component" value="Chromosome"/>
</dbReference>
<dbReference type="InterPro" id="IPR020667">
    <property type="entry name" value="DNA_mismatch_repair_MutL"/>
</dbReference>
<dbReference type="CDD" id="cd00782">
    <property type="entry name" value="MutL_Trans"/>
    <property type="match status" value="1"/>
</dbReference>
<comment type="similarity">
    <text evidence="1 5">Belongs to the DNA mismatch repair MutL/HexB family.</text>
</comment>
<dbReference type="InterPro" id="IPR037198">
    <property type="entry name" value="MutL_C_sf"/>
</dbReference>
<dbReference type="SUPFAM" id="SSF118116">
    <property type="entry name" value="DNA mismatch repair protein MutL"/>
    <property type="match status" value="1"/>
</dbReference>
<dbReference type="FunFam" id="3.30.565.10:FF:000003">
    <property type="entry name" value="DNA mismatch repair endonuclease MutL"/>
    <property type="match status" value="1"/>
</dbReference>
<evidence type="ECO:0000313" key="9">
    <source>
        <dbReference type="Proteomes" id="UP000269883"/>
    </source>
</evidence>
<dbReference type="InterPro" id="IPR036890">
    <property type="entry name" value="HATPase_C_sf"/>
</dbReference>
<dbReference type="AlphaFoldDB" id="A0A2Z6AXT2"/>
<dbReference type="SMART" id="SM01340">
    <property type="entry name" value="DNA_mis_repair"/>
    <property type="match status" value="1"/>
</dbReference>
<dbReference type="Gene3D" id="3.30.565.10">
    <property type="entry name" value="Histidine kinase-like ATPase, C-terminal domain"/>
    <property type="match status" value="1"/>
</dbReference>
<keyword evidence="4 5" id="KW-0234">DNA repair</keyword>